<dbReference type="AlphaFoldDB" id="A0A917PN14"/>
<organism evidence="1 2">
    <name type="scientific">Agromyces bauzanensis</name>
    <dbReference type="NCBI Taxonomy" id="1308924"/>
    <lineage>
        <taxon>Bacteria</taxon>
        <taxon>Bacillati</taxon>
        <taxon>Actinomycetota</taxon>
        <taxon>Actinomycetes</taxon>
        <taxon>Micrococcales</taxon>
        <taxon>Microbacteriaceae</taxon>
        <taxon>Agromyces</taxon>
    </lineage>
</organism>
<evidence type="ECO:0000313" key="1">
    <source>
        <dbReference type="EMBL" id="GGJ85092.1"/>
    </source>
</evidence>
<keyword evidence="2" id="KW-1185">Reference proteome</keyword>
<evidence type="ECO:0000313" key="2">
    <source>
        <dbReference type="Proteomes" id="UP000636956"/>
    </source>
</evidence>
<dbReference type="EMBL" id="BMMD01000013">
    <property type="protein sequence ID" value="GGJ85092.1"/>
    <property type="molecule type" value="Genomic_DNA"/>
</dbReference>
<reference evidence="1" key="2">
    <citation type="submission" date="2020-09" db="EMBL/GenBank/DDBJ databases">
        <authorList>
            <person name="Sun Q."/>
            <person name="Zhou Y."/>
        </authorList>
    </citation>
    <scope>NUCLEOTIDE SEQUENCE</scope>
    <source>
        <strain evidence="1">CGMCC 1.8984</strain>
    </source>
</reference>
<protein>
    <submittedName>
        <fullName evidence="1">Uncharacterized protein</fullName>
    </submittedName>
</protein>
<proteinExistence type="predicted"/>
<name>A0A917PN14_9MICO</name>
<accession>A0A917PN14</accession>
<reference evidence="1" key="1">
    <citation type="journal article" date="2014" name="Int. J. Syst. Evol. Microbiol.">
        <title>Complete genome sequence of Corynebacterium casei LMG S-19264T (=DSM 44701T), isolated from a smear-ripened cheese.</title>
        <authorList>
            <consortium name="US DOE Joint Genome Institute (JGI-PGF)"/>
            <person name="Walter F."/>
            <person name="Albersmeier A."/>
            <person name="Kalinowski J."/>
            <person name="Ruckert C."/>
        </authorList>
    </citation>
    <scope>NUCLEOTIDE SEQUENCE</scope>
    <source>
        <strain evidence="1">CGMCC 1.8984</strain>
    </source>
</reference>
<comment type="caution">
    <text evidence="1">The sequence shown here is derived from an EMBL/GenBank/DDBJ whole genome shotgun (WGS) entry which is preliminary data.</text>
</comment>
<dbReference type="Proteomes" id="UP000636956">
    <property type="component" value="Unassembled WGS sequence"/>
</dbReference>
<sequence>MRRQRLAIIDAYQAIIEQLTARVVEVTADLGADHAHRPLRIPPLQSSTLGGPMREYRMWVPG</sequence>
<gene>
    <name evidence="1" type="ORF">GCM10011372_24260</name>
</gene>